<dbReference type="Proteomes" id="UP000287394">
    <property type="component" value="Chromosome"/>
</dbReference>
<keyword evidence="2" id="KW-1185">Reference proteome</keyword>
<reference evidence="1 2" key="1">
    <citation type="journal article" date="2019" name="Int. J. Syst. Evol. Microbiol.">
        <title>Capsulimonas corticalis gen. nov., sp. nov., an aerobic capsulated bacterium, of a novel bacterial order, Capsulimonadales ord. nov., of the class Armatimonadia of the phylum Armatimonadetes.</title>
        <authorList>
            <person name="Li J."/>
            <person name="Kudo C."/>
            <person name="Tonouchi A."/>
        </authorList>
    </citation>
    <scope>NUCLEOTIDE SEQUENCE [LARGE SCALE GENOMIC DNA]</scope>
    <source>
        <strain evidence="1 2">AX-7</strain>
    </source>
</reference>
<evidence type="ECO:0000313" key="2">
    <source>
        <dbReference type="Proteomes" id="UP000287394"/>
    </source>
</evidence>
<accession>A0A402D6Y1</accession>
<sequence>MSESDPDAQLCATRLAIEKWLDEHGEYLDADHLLAANNLTLWATLFLRIGEEEICAGAKRIKQQGVQEFALRVRQNAKQARSIVPDLDEMQVLGYAFEAEVLRGLVDPL</sequence>
<dbReference type="EMBL" id="AP025739">
    <property type="protein sequence ID" value="BDI31564.1"/>
    <property type="molecule type" value="Genomic_DNA"/>
</dbReference>
<organism evidence="1 2">
    <name type="scientific">Capsulimonas corticalis</name>
    <dbReference type="NCBI Taxonomy" id="2219043"/>
    <lineage>
        <taxon>Bacteria</taxon>
        <taxon>Bacillati</taxon>
        <taxon>Armatimonadota</taxon>
        <taxon>Armatimonadia</taxon>
        <taxon>Capsulimonadales</taxon>
        <taxon>Capsulimonadaceae</taxon>
        <taxon>Capsulimonas</taxon>
    </lineage>
</organism>
<dbReference type="KEGG" id="ccot:CCAX7_36150"/>
<gene>
    <name evidence="1" type="ORF">CCAX7_36150</name>
</gene>
<proteinExistence type="predicted"/>
<dbReference type="RefSeq" id="WP_119325209.1">
    <property type="nucleotide sequence ID" value="NZ_AP025739.1"/>
</dbReference>
<dbReference type="AlphaFoldDB" id="A0A402D6Y1"/>
<protein>
    <submittedName>
        <fullName evidence="1">Uncharacterized protein</fullName>
    </submittedName>
</protein>
<evidence type="ECO:0000313" key="1">
    <source>
        <dbReference type="EMBL" id="BDI31564.1"/>
    </source>
</evidence>
<name>A0A402D6Y1_9BACT</name>